<name>A0A087BRC1_9BIFI</name>
<feature type="transmembrane region" description="Helical" evidence="2">
    <location>
        <begin position="134"/>
        <end position="151"/>
    </location>
</feature>
<accession>A0A087BRC1</accession>
<proteinExistence type="predicted"/>
<evidence type="ECO:0000256" key="1">
    <source>
        <dbReference type="SAM" id="MobiDB-lite"/>
    </source>
</evidence>
<organism evidence="4 5">
    <name type="scientific">Bifidobacterium minimum</name>
    <dbReference type="NCBI Taxonomy" id="1693"/>
    <lineage>
        <taxon>Bacteria</taxon>
        <taxon>Bacillati</taxon>
        <taxon>Actinomycetota</taxon>
        <taxon>Actinomycetes</taxon>
        <taxon>Bifidobacteriales</taxon>
        <taxon>Bifidobacteriaceae</taxon>
        <taxon>Bifidobacterium</taxon>
    </lineage>
</organism>
<evidence type="ECO:0000313" key="5">
    <source>
        <dbReference type="Proteomes" id="UP000029014"/>
    </source>
</evidence>
<keyword evidence="2" id="KW-1133">Transmembrane helix</keyword>
<dbReference type="STRING" id="1693.BMIN_1006"/>
<feature type="transmembrane region" description="Helical" evidence="2">
    <location>
        <begin position="261"/>
        <end position="282"/>
    </location>
</feature>
<dbReference type="AlphaFoldDB" id="A0A087BRC1"/>
<dbReference type="SUPFAM" id="SSF48317">
    <property type="entry name" value="Acid phosphatase/Vanadium-dependent haloperoxidase"/>
    <property type="match status" value="1"/>
</dbReference>
<keyword evidence="2" id="KW-0812">Transmembrane</keyword>
<dbReference type="InterPro" id="IPR036938">
    <property type="entry name" value="PAP2/HPO_sf"/>
</dbReference>
<dbReference type="InterPro" id="IPR000326">
    <property type="entry name" value="PAP2/HPO"/>
</dbReference>
<reference evidence="4 5" key="1">
    <citation type="submission" date="2014-03" db="EMBL/GenBank/DDBJ databases">
        <title>Genomics of Bifidobacteria.</title>
        <authorList>
            <person name="Ventura M."/>
            <person name="Milani C."/>
            <person name="Lugli G.A."/>
        </authorList>
    </citation>
    <scope>NUCLEOTIDE SEQUENCE [LARGE SCALE GENOMIC DNA]</scope>
    <source>
        <strain evidence="4 5">LMG 11592</strain>
    </source>
</reference>
<dbReference type="Proteomes" id="UP000029014">
    <property type="component" value="Unassembled WGS sequence"/>
</dbReference>
<evidence type="ECO:0000256" key="2">
    <source>
        <dbReference type="SAM" id="Phobius"/>
    </source>
</evidence>
<dbReference type="SMART" id="SM00014">
    <property type="entry name" value="acidPPc"/>
    <property type="match status" value="1"/>
</dbReference>
<feature type="transmembrane region" description="Helical" evidence="2">
    <location>
        <begin position="105"/>
        <end position="127"/>
    </location>
</feature>
<protein>
    <submittedName>
        <fullName evidence="4">Putative pre-pilin peptidase</fullName>
    </submittedName>
</protein>
<feature type="transmembrane region" description="Helical" evidence="2">
    <location>
        <begin position="171"/>
        <end position="190"/>
    </location>
</feature>
<feature type="transmembrane region" description="Helical" evidence="2">
    <location>
        <begin position="302"/>
        <end position="321"/>
    </location>
</feature>
<feature type="transmembrane region" description="Helical" evidence="2">
    <location>
        <begin position="51"/>
        <end position="73"/>
    </location>
</feature>
<feature type="transmembrane region" description="Helical" evidence="2">
    <location>
        <begin position="197"/>
        <end position="218"/>
    </location>
</feature>
<comment type="caution">
    <text evidence="4">The sequence shown here is derived from an EMBL/GenBank/DDBJ whole genome shotgun (WGS) entry which is preliminary data.</text>
</comment>
<dbReference type="EMBL" id="JGZD01000006">
    <property type="protein sequence ID" value="KFI73571.1"/>
    <property type="molecule type" value="Genomic_DNA"/>
</dbReference>
<sequence>MIAILADEPTDDLRRKDGGSAQDAHGGDRDDDVARGLAGVDPLVVRPRRSAVAVCVVLAVMLIAAAGGVWWMAVRTAEGQAFEDMVWQYLPSTVFDPLRVAALPFARSLTVIALTVAMGSVAVIVAIVRRRWRLVGQVVALAALCYAATWLKPVLPRPMLIHTVSRQANSAPSGHTMMAAAAAMVLLIAVPRAWRAVTAVVAVAVSCAVGLSVMVQQWHRPVDVVMSILLAAAMALIVLAFTRRSGMDAPGDRASSPSIQIVGSVLVTAGFMAVVYGAYVVWQIFPGLGISAQWTRSGAVAASQILVCGSASLACGIVLVMRQIVACPLTRLGVIGAPPAPPSR</sequence>
<dbReference type="Pfam" id="PF01569">
    <property type="entry name" value="PAP2"/>
    <property type="match status" value="1"/>
</dbReference>
<gene>
    <name evidence="4" type="ORF">BMIN_1006</name>
</gene>
<dbReference type="eggNOG" id="COG0671">
    <property type="taxonomic scope" value="Bacteria"/>
</dbReference>
<keyword evidence="2" id="KW-0472">Membrane</keyword>
<feature type="domain" description="Phosphatidic acid phosphatase type 2/haloperoxidase" evidence="3">
    <location>
        <begin position="135"/>
        <end position="239"/>
    </location>
</feature>
<evidence type="ECO:0000313" key="4">
    <source>
        <dbReference type="EMBL" id="KFI73571.1"/>
    </source>
</evidence>
<feature type="transmembrane region" description="Helical" evidence="2">
    <location>
        <begin position="224"/>
        <end position="241"/>
    </location>
</feature>
<evidence type="ECO:0000259" key="3">
    <source>
        <dbReference type="SMART" id="SM00014"/>
    </source>
</evidence>
<keyword evidence="5" id="KW-1185">Reference proteome</keyword>
<dbReference type="Gene3D" id="1.20.144.10">
    <property type="entry name" value="Phosphatidic acid phosphatase type 2/haloperoxidase"/>
    <property type="match status" value="1"/>
</dbReference>
<feature type="region of interest" description="Disordered" evidence="1">
    <location>
        <begin position="1"/>
        <end position="33"/>
    </location>
</feature>